<name>A0A1V9FYH0_9BACT</name>
<dbReference type="EMBL" id="LVYD01000045">
    <property type="protein sequence ID" value="OQP63367.1"/>
    <property type="molecule type" value="Genomic_DNA"/>
</dbReference>
<dbReference type="Proteomes" id="UP000192796">
    <property type="component" value="Unassembled WGS sequence"/>
</dbReference>
<dbReference type="RefSeq" id="WP_081147628.1">
    <property type="nucleotide sequence ID" value="NZ_LVYD01000045.1"/>
</dbReference>
<accession>A0A1V9FYH0</accession>
<organism evidence="1 2">
    <name type="scientific">Niastella vici</name>
    <dbReference type="NCBI Taxonomy" id="1703345"/>
    <lineage>
        <taxon>Bacteria</taxon>
        <taxon>Pseudomonadati</taxon>
        <taxon>Bacteroidota</taxon>
        <taxon>Chitinophagia</taxon>
        <taxon>Chitinophagales</taxon>
        <taxon>Chitinophagaceae</taxon>
        <taxon>Niastella</taxon>
    </lineage>
</organism>
<comment type="caution">
    <text evidence="1">The sequence shown here is derived from an EMBL/GenBank/DDBJ whole genome shotgun (WGS) entry which is preliminary data.</text>
</comment>
<keyword evidence="2" id="KW-1185">Reference proteome</keyword>
<evidence type="ECO:0000313" key="1">
    <source>
        <dbReference type="EMBL" id="OQP63367.1"/>
    </source>
</evidence>
<gene>
    <name evidence="1" type="ORF">A3860_23755</name>
</gene>
<evidence type="ECO:0000313" key="2">
    <source>
        <dbReference type="Proteomes" id="UP000192796"/>
    </source>
</evidence>
<protein>
    <submittedName>
        <fullName evidence="1">Uncharacterized protein</fullName>
    </submittedName>
</protein>
<proteinExistence type="predicted"/>
<reference evidence="1 2" key="1">
    <citation type="submission" date="2016-03" db="EMBL/GenBank/DDBJ databases">
        <title>Niastella vici sp. nov., isolated from farmland soil.</title>
        <authorList>
            <person name="Chen L."/>
            <person name="Wang D."/>
            <person name="Yang S."/>
            <person name="Wang G."/>
        </authorList>
    </citation>
    <scope>NUCLEOTIDE SEQUENCE [LARGE SCALE GENOMIC DNA]</scope>
    <source>
        <strain evidence="1 2">DJ57</strain>
    </source>
</reference>
<dbReference type="OrthoDB" id="1100630at2"/>
<dbReference type="STRING" id="1703345.A3860_23755"/>
<sequence>MESNVPVHYCILVRRDFTKPVLITGSITDLINDHVITLTDQDGPYFDNDKYPENSLQQQIINKNCATK</sequence>
<dbReference type="AlphaFoldDB" id="A0A1V9FYH0"/>